<organism evidence="1 2">
    <name type="scientific">Eumeta variegata</name>
    <name type="common">Bagworm moth</name>
    <name type="synonym">Eumeta japonica</name>
    <dbReference type="NCBI Taxonomy" id="151549"/>
    <lineage>
        <taxon>Eukaryota</taxon>
        <taxon>Metazoa</taxon>
        <taxon>Ecdysozoa</taxon>
        <taxon>Arthropoda</taxon>
        <taxon>Hexapoda</taxon>
        <taxon>Insecta</taxon>
        <taxon>Pterygota</taxon>
        <taxon>Neoptera</taxon>
        <taxon>Endopterygota</taxon>
        <taxon>Lepidoptera</taxon>
        <taxon>Glossata</taxon>
        <taxon>Ditrysia</taxon>
        <taxon>Tineoidea</taxon>
        <taxon>Psychidae</taxon>
        <taxon>Oiketicinae</taxon>
        <taxon>Eumeta</taxon>
    </lineage>
</organism>
<proteinExistence type="predicted"/>
<dbReference type="AlphaFoldDB" id="A0A4C1WBW2"/>
<evidence type="ECO:0000313" key="1">
    <source>
        <dbReference type="EMBL" id="GBP48888.1"/>
    </source>
</evidence>
<dbReference type="EMBL" id="BGZK01000532">
    <property type="protein sequence ID" value="GBP48888.1"/>
    <property type="molecule type" value="Genomic_DNA"/>
</dbReference>
<sequence>MASTYPINIYERSKCMSLPTYFNWPYERGQGLFRSRRDEIDLAKVPEVRKRRGVRLGVHRPAGDALLAAPAHR</sequence>
<dbReference type="Proteomes" id="UP000299102">
    <property type="component" value="Unassembled WGS sequence"/>
</dbReference>
<name>A0A4C1WBW2_EUMVA</name>
<comment type="caution">
    <text evidence="1">The sequence shown here is derived from an EMBL/GenBank/DDBJ whole genome shotgun (WGS) entry which is preliminary data.</text>
</comment>
<evidence type="ECO:0000313" key="2">
    <source>
        <dbReference type="Proteomes" id="UP000299102"/>
    </source>
</evidence>
<reference evidence="1 2" key="1">
    <citation type="journal article" date="2019" name="Commun. Biol.">
        <title>The bagworm genome reveals a unique fibroin gene that provides high tensile strength.</title>
        <authorList>
            <person name="Kono N."/>
            <person name="Nakamura H."/>
            <person name="Ohtoshi R."/>
            <person name="Tomita M."/>
            <person name="Numata K."/>
            <person name="Arakawa K."/>
        </authorList>
    </citation>
    <scope>NUCLEOTIDE SEQUENCE [LARGE SCALE GENOMIC DNA]</scope>
</reference>
<gene>
    <name evidence="1" type="ORF">EVAR_98072_1</name>
</gene>
<accession>A0A4C1WBW2</accession>
<keyword evidence="2" id="KW-1185">Reference proteome</keyword>
<protein>
    <submittedName>
        <fullName evidence="1">Uncharacterized protein</fullName>
    </submittedName>
</protein>